<dbReference type="AlphaFoldDB" id="A0A9Q1QCY8"/>
<gene>
    <name evidence="2" type="ORF">Cgig2_003803</name>
</gene>
<comment type="caution">
    <text evidence="2">The sequence shown here is derived from an EMBL/GenBank/DDBJ whole genome shotgun (WGS) entry which is preliminary data.</text>
</comment>
<evidence type="ECO:0000313" key="3">
    <source>
        <dbReference type="Proteomes" id="UP001153076"/>
    </source>
</evidence>
<keyword evidence="3" id="KW-1185">Reference proteome</keyword>
<organism evidence="2 3">
    <name type="scientific">Carnegiea gigantea</name>
    <dbReference type="NCBI Taxonomy" id="171969"/>
    <lineage>
        <taxon>Eukaryota</taxon>
        <taxon>Viridiplantae</taxon>
        <taxon>Streptophyta</taxon>
        <taxon>Embryophyta</taxon>
        <taxon>Tracheophyta</taxon>
        <taxon>Spermatophyta</taxon>
        <taxon>Magnoliopsida</taxon>
        <taxon>eudicotyledons</taxon>
        <taxon>Gunneridae</taxon>
        <taxon>Pentapetalae</taxon>
        <taxon>Caryophyllales</taxon>
        <taxon>Cactineae</taxon>
        <taxon>Cactaceae</taxon>
        <taxon>Cactoideae</taxon>
        <taxon>Echinocereeae</taxon>
        <taxon>Carnegiea</taxon>
    </lineage>
</organism>
<sequence length="195" mass="22318">MENVLKWSCIVGRSESILLRLQRRWGRQVTRAILTIIVVKKGAVCTVIHSRLQEMCSKKSHDVRHEGHLVRNDGKKGVIKKAGLSGRGKQVGKGKVEEGKRRSRNDEGEDGGREQAVDVIIRHRCVFDAICALNYQLSDIQKEAVRRIIWSSVLECRIFTMDRHMVQALLEAWNPENKCFKLGRREVPFSQFDVA</sequence>
<feature type="compositionally biased region" description="Basic and acidic residues" evidence="1">
    <location>
        <begin position="94"/>
        <end position="111"/>
    </location>
</feature>
<feature type="region of interest" description="Disordered" evidence="1">
    <location>
        <begin position="84"/>
        <end position="111"/>
    </location>
</feature>
<proteinExistence type="predicted"/>
<evidence type="ECO:0000313" key="2">
    <source>
        <dbReference type="EMBL" id="KAJ8437174.1"/>
    </source>
</evidence>
<protein>
    <submittedName>
        <fullName evidence="2">Uncharacterized protein</fullName>
    </submittedName>
</protein>
<name>A0A9Q1QCY8_9CARY</name>
<dbReference type="EMBL" id="JAKOGI010000314">
    <property type="protein sequence ID" value="KAJ8437174.1"/>
    <property type="molecule type" value="Genomic_DNA"/>
</dbReference>
<accession>A0A9Q1QCY8</accession>
<reference evidence="2" key="1">
    <citation type="submission" date="2022-04" db="EMBL/GenBank/DDBJ databases">
        <title>Carnegiea gigantea Genome sequencing and assembly v2.</title>
        <authorList>
            <person name="Copetti D."/>
            <person name="Sanderson M.J."/>
            <person name="Burquez A."/>
            <person name="Wojciechowski M.F."/>
        </authorList>
    </citation>
    <scope>NUCLEOTIDE SEQUENCE</scope>
    <source>
        <strain evidence="2">SGP5-SGP5p</strain>
        <tissue evidence="2">Aerial part</tissue>
    </source>
</reference>
<evidence type="ECO:0000256" key="1">
    <source>
        <dbReference type="SAM" id="MobiDB-lite"/>
    </source>
</evidence>
<dbReference type="Proteomes" id="UP001153076">
    <property type="component" value="Unassembled WGS sequence"/>
</dbReference>